<feature type="compositionally biased region" description="Basic and acidic residues" evidence="1">
    <location>
        <begin position="237"/>
        <end position="246"/>
    </location>
</feature>
<protein>
    <submittedName>
        <fullName evidence="2">Uncharacterized protein</fullName>
    </submittedName>
</protein>
<dbReference type="RefSeq" id="WP_173085162.1">
    <property type="nucleotide sequence ID" value="NZ_BLPG01000002.1"/>
</dbReference>
<proteinExistence type="predicted"/>
<name>A0A6V8LNN4_9ACTN</name>
<evidence type="ECO:0000313" key="2">
    <source>
        <dbReference type="EMBL" id="GFJ95806.1"/>
    </source>
</evidence>
<organism evidence="2 3">
    <name type="scientific">Phytohabitans rumicis</name>
    <dbReference type="NCBI Taxonomy" id="1076125"/>
    <lineage>
        <taxon>Bacteria</taxon>
        <taxon>Bacillati</taxon>
        <taxon>Actinomycetota</taxon>
        <taxon>Actinomycetes</taxon>
        <taxon>Micromonosporales</taxon>
        <taxon>Micromonosporaceae</taxon>
    </lineage>
</organism>
<sequence length="288" mass="32514">MTADQSLPAWWCGDCDRRTRLAADGRRCARCNPLADRDADPDRRPWCGRCDQRDRMVRDEAGARKCRACHPLGRPPQQWPMHDVPDGYTEQLLACEWLCHISPTLRRIGSDRLRVLLQLWFEAGWTPRDVLYGLDSLPTGEPQIGEVPTAASDPKVTEAYVKRRLRAWLDDDNHPIPAINQQVTANRTKALAAQLAARQDWQRRERLAVPPSRARGAAQARLIASQAAARSLRRRRSADERERAQRTADLATGHEAAERWKELLSGGRPAEPPLPRPRTRPAPDSATS</sequence>
<evidence type="ECO:0000256" key="1">
    <source>
        <dbReference type="SAM" id="MobiDB-lite"/>
    </source>
</evidence>
<dbReference type="Proteomes" id="UP000482960">
    <property type="component" value="Unassembled WGS sequence"/>
</dbReference>
<accession>A0A6V8LNN4</accession>
<evidence type="ECO:0000313" key="3">
    <source>
        <dbReference type="Proteomes" id="UP000482960"/>
    </source>
</evidence>
<dbReference type="EMBL" id="BLPG01000002">
    <property type="protein sequence ID" value="GFJ95806.1"/>
    <property type="molecule type" value="Genomic_DNA"/>
</dbReference>
<feature type="region of interest" description="Disordered" evidence="1">
    <location>
        <begin position="228"/>
        <end position="288"/>
    </location>
</feature>
<reference evidence="2 3" key="2">
    <citation type="submission" date="2020-03" db="EMBL/GenBank/DDBJ databases">
        <authorList>
            <person name="Ichikawa N."/>
            <person name="Kimura A."/>
            <person name="Kitahashi Y."/>
            <person name="Uohara A."/>
        </authorList>
    </citation>
    <scope>NUCLEOTIDE SEQUENCE [LARGE SCALE GENOMIC DNA]</scope>
    <source>
        <strain evidence="2 3">NBRC 108638</strain>
    </source>
</reference>
<reference evidence="2 3" key="1">
    <citation type="submission" date="2020-03" db="EMBL/GenBank/DDBJ databases">
        <title>Whole genome shotgun sequence of Phytohabitans rumicis NBRC 108638.</title>
        <authorList>
            <person name="Komaki H."/>
            <person name="Tamura T."/>
        </authorList>
    </citation>
    <scope>NUCLEOTIDE SEQUENCE [LARGE SCALE GENOMIC DNA]</scope>
    <source>
        <strain evidence="2 3">NBRC 108638</strain>
    </source>
</reference>
<comment type="caution">
    <text evidence="2">The sequence shown here is derived from an EMBL/GenBank/DDBJ whole genome shotgun (WGS) entry which is preliminary data.</text>
</comment>
<keyword evidence="3" id="KW-1185">Reference proteome</keyword>
<dbReference type="AlphaFoldDB" id="A0A6V8LNN4"/>
<gene>
    <name evidence="2" type="ORF">Prum_094480</name>
</gene>